<accession>A0A410QFZ8</accession>
<dbReference type="RefSeq" id="WP_071140688.1">
    <property type="nucleotide sequence ID" value="NZ_CP035282.1"/>
</dbReference>
<organism evidence="4 5">
    <name type="scientific">Acidilutibacter cellobiosedens</name>
    <dbReference type="NCBI Taxonomy" id="2507161"/>
    <lineage>
        <taxon>Bacteria</taxon>
        <taxon>Bacillati</taxon>
        <taxon>Bacillota</taxon>
        <taxon>Tissierellia</taxon>
        <taxon>Tissierellales</taxon>
        <taxon>Acidilutibacteraceae</taxon>
        <taxon>Acidilutibacter</taxon>
    </lineage>
</organism>
<keyword evidence="5" id="KW-1185">Reference proteome</keyword>
<dbReference type="SUPFAM" id="SSF53448">
    <property type="entry name" value="Nucleotide-diphospho-sugar transferases"/>
    <property type="match status" value="1"/>
</dbReference>
<protein>
    <submittedName>
        <fullName evidence="4">Glycosyltransferase family 8 protein</fullName>
    </submittedName>
</protein>
<keyword evidence="3" id="KW-0479">Metal-binding</keyword>
<reference evidence="5" key="1">
    <citation type="submission" date="2019-01" db="EMBL/GenBank/DDBJ databases">
        <title>Draft genomes of a novel of Sporanaerobacter strains.</title>
        <authorList>
            <person name="Ma S."/>
        </authorList>
    </citation>
    <scope>NUCLEOTIDE SEQUENCE [LARGE SCALE GENOMIC DNA]</scope>
    <source>
        <strain evidence="5">NJN-17</strain>
    </source>
</reference>
<evidence type="ECO:0000256" key="3">
    <source>
        <dbReference type="ARBA" id="ARBA00022723"/>
    </source>
</evidence>
<dbReference type="CDD" id="cd04194">
    <property type="entry name" value="GT8_A4GalT_like"/>
    <property type="match status" value="1"/>
</dbReference>
<dbReference type="Pfam" id="PF01501">
    <property type="entry name" value="Glyco_transf_8"/>
    <property type="match status" value="1"/>
</dbReference>
<dbReference type="Gene3D" id="3.90.550.10">
    <property type="entry name" value="Spore Coat Polysaccharide Biosynthesis Protein SpsA, Chain A"/>
    <property type="match status" value="1"/>
</dbReference>
<dbReference type="PANTHER" id="PTHR13778">
    <property type="entry name" value="GLYCOSYLTRANSFERASE 8 DOMAIN-CONTAINING PROTEIN"/>
    <property type="match status" value="1"/>
</dbReference>
<dbReference type="PANTHER" id="PTHR13778:SF47">
    <property type="entry name" value="LIPOPOLYSACCHARIDE 1,3-GALACTOSYLTRANSFERASE"/>
    <property type="match status" value="1"/>
</dbReference>
<proteinExistence type="predicted"/>
<evidence type="ECO:0000313" key="5">
    <source>
        <dbReference type="Proteomes" id="UP000287969"/>
    </source>
</evidence>
<gene>
    <name evidence="4" type="ORF">EQM13_15395</name>
</gene>
<evidence type="ECO:0000256" key="2">
    <source>
        <dbReference type="ARBA" id="ARBA00022679"/>
    </source>
</evidence>
<dbReference type="KEGG" id="spoa:EQM13_15395"/>
<dbReference type="OrthoDB" id="5672604at2"/>
<dbReference type="InterPro" id="IPR029044">
    <property type="entry name" value="Nucleotide-diphossugar_trans"/>
</dbReference>
<name>A0A410QFZ8_9FIRM</name>
<dbReference type="GO" id="GO:0046872">
    <property type="term" value="F:metal ion binding"/>
    <property type="evidence" value="ECO:0007669"/>
    <property type="project" value="UniProtKB-KW"/>
</dbReference>
<keyword evidence="2 4" id="KW-0808">Transferase</keyword>
<dbReference type="EMBL" id="CP035282">
    <property type="protein sequence ID" value="QAT62855.1"/>
    <property type="molecule type" value="Genomic_DNA"/>
</dbReference>
<dbReference type="Proteomes" id="UP000287969">
    <property type="component" value="Chromosome"/>
</dbReference>
<dbReference type="AlphaFoldDB" id="A0A410QFZ8"/>
<sequence>MNLLVTLNEAYVPTLKVMLRSLFDNCKKQLTIYIMYTDIGENEIKDLAAFVKYFGHTLYPLPVNSDTFSNAPVNFYYSKEMYYRLFAYTVLPSTVDKVLYLDPDILVLNPIEKLYNIDLGDYLFAAAAHDKMMIGYINKIRLKTDGDRYYNSGVLLMNIKRLREDMDISEISGYVEEHASELILPDQDVLNGLYWDKIMPLDECLYNYDARRYSAYLISTKGKVNMEYIIYNTVIMHFCGKQKPWHNGYPYRFGILYKHYKKLAERDEKALLQ</sequence>
<keyword evidence="1" id="KW-0328">Glycosyltransferase</keyword>
<dbReference type="InterPro" id="IPR002495">
    <property type="entry name" value="Glyco_trans_8"/>
</dbReference>
<dbReference type="GO" id="GO:0016757">
    <property type="term" value="F:glycosyltransferase activity"/>
    <property type="evidence" value="ECO:0007669"/>
    <property type="project" value="UniProtKB-KW"/>
</dbReference>
<evidence type="ECO:0000313" key="4">
    <source>
        <dbReference type="EMBL" id="QAT62855.1"/>
    </source>
</evidence>
<dbReference type="InterPro" id="IPR050748">
    <property type="entry name" value="Glycosyltrans_8_dom-fam"/>
</dbReference>
<evidence type="ECO:0000256" key="1">
    <source>
        <dbReference type="ARBA" id="ARBA00022676"/>
    </source>
</evidence>